<dbReference type="RefSeq" id="WP_144636655.1">
    <property type="nucleotide sequence ID" value="NZ_BNAX01000009.1"/>
</dbReference>
<dbReference type="Pfam" id="PF04228">
    <property type="entry name" value="Zn_peptidase"/>
    <property type="match status" value="1"/>
</dbReference>
<protein>
    <submittedName>
        <fullName evidence="5">Aminopeptidase</fullName>
    </submittedName>
</protein>
<organism evidence="5 6">
    <name type="scientific">Amycolatopsis acidiphila</name>
    <dbReference type="NCBI Taxonomy" id="715473"/>
    <lineage>
        <taxon>Bacteria</taxon>
        <taxon>Bacillati</taxon>
        <taxon>Actinomycetota</taxon>
        <taxon>Actinomycetes</taxon>
        <taxon>Pseudonocardiales</taxon>
        <taxon>Pseudonocardiaceae</taxon>
        <taxon>Amycolatopsis</taxon>
    </lineage>
</organism>
<dbReference type="GO" id="GO:0016020">
    <property type="term" value="C:membrane"/>
    <property type="evidence" value="ECO:0007669"/>
    <property type="project" value="UniProtKB-SubCell"/>
</dbReference>
<dbReference type="GO" id="GO:0004177">
    <property type="term" value="F:aminopeptidase activity"/>
    <property type="evidence" value="ECO:0007669"/>
    <property type="project" value="UniProtKB-KW"/>
</dbReference>
<dbReference type="EMBL" id="VJZA01000010">
    <property type="protein sequence ID" value="TVT23709.1"/>
    <property type="molecule type" value="Genomic_DNA"/>
</dbReference>
<dbReference type="AlphaFoldDB" id="A0A558AHJ5"/>
<evidence type="ECO:0000256" key="4">
    <source>
        <dbReference type="ARBA" id="ARBA00023136"/>
    </source>
</evidence>
<proteinExistence type="predicted"/>
<dbReference type="Proteomes" id="UP000318578">
    <property type="component" value="Unassembled WGS sequence"/>
</dbReference>
<dbReference type="InterPro" id="IPR007343">
    <property type="entry name" value="Uncharacterised_pept_Zn_put"/>
</dbReference>
<evidence type="ECO:0000256" key="3">
    <source>
        <dbReference type="ARBA" id="ARBA00022989"/>
    </source>
</evidence>
<evidence type="ECO:0000313" key="6">
    <source>
        <dbReference type="Proteomes" id="UP000318578"/>
    </source>
</evidence>
<keyword evidence="2" id="KW-0812">Transmembrane</keyword>
<sequence>MRIDDIGYCPVSEADQGAGGMRAGGLAVAMAGVLVLGLTACGGGATNTAAASVAGLPVTHFQSGLRANAPTPDLQVENAGDDEADKLATATIADVEDYWSKQLPDDFGVAFEPVKSLLSYESNGANQENGCGDTKRNVNAFYCGQDDSVAWDRGVLLPTMIQQFGPLSVVTVLSHEFGHAVQYRLQDKAGITRSTPTIVKEQQADCFAGSYYRWVAEGNSKYFTVSTAEGLNSALSSLFLVRDSAGTSAEDRQAHGTAFDRIFAFQLGFEKGPKECAGINMENLQPRLTERPFDPDDNNKGTLDIDEQTVGYLQDSLNAAFAGANVAAPKIVDGGGSCQGGPATPPASYCSSDNTVNIDLATLAELGKPVDQDAEWNGQDNGGRGDFAALSEIASRYALAIQNGVGASLDNANAGLRTACLVGAWAAAANKLGDTKLRLSAGDLDEAISDLLRPDSLVAADVNGKRVDAGFTRVEAMRTGYLEGSSPCSKQYG</sequence>
<evidence type="ECO:0000313" key="5">
    <source>
        <dbReference type="EMBL" id="TVT23709.1"/>
    </source>
</evidence>
<keyword evidence="5" id="KW-0378">Hydrolase</keyword>
<gene>
    <name evidence="5" type="ORF">FNH06_09430</name>
</gene>
<dbReference type="OrthoDB" id="5168289at2"/>
<comment type="subcellular location">
    <subcellularLocation>
        <location evidence="1">Membrane</location>
        <topology evidence="1">Single-pass membrane protein</topology>
    </subcellularLocation>
</comment>
<keyword evidence="4" id="KW-0472">Membrane</keyword>
<name>A0A558AHJ5_9PSEU</name>
<keyword evidence="3" id="KW-1133">Transmembrane helix</keyword>
<reference evidence="5 6" key="1">
    <citation type="submission" date="2019-07" db="EMBL/GenBank/DDBJ databases">
        <title>New species of Amycolatopsis and Streptomyces.</title>
        <authorList>
            <person name="Duangmal K."/>
            <person name="Teo W.F.A."/>
            <person name="Lipun K."/>
        </authorList>
    </citation>
    <scope>NUCLEOTIDE SEQUENCE [LARGE SCALE GENOMIC DNA]</scope>
    <source>
        <strain evidence="5 6">JCM 30562</strain>
    </source>
</reference>
<keyword evidence="5" id="KW-0031">Aminopeptidase</keyword>
<keyword evidence="6" id="KW-1185">Reference proteome</keyword>
<dbReference type="PANTHER" id="PTHR30168">
    <property type="entry name" value="PUTATIVE MEMBRANE PROTEIN YPFJ"/>
    <property type="match status" value="1"/>
</dbReference>
<dbReference type="PANTHER" id="PTHR30168:SF0">
    <property type="entry name" value="INNER MEMBRANE PROTEIN"/>
    <property type="match status" value="1"/>
</dbReference>
<accession>A0A558AHJ5</accession>
<dbReference type="SUPFAM" id="SSF55486">
    <property type="entry name" value="Metalloproteases ('zincins'), catalytic domain"/>
    <property type="match status" value="1"/>
</dbReference>
<evidence type="ECO:0000256" key="2">
    <source>
        <dbReference type="ARBA" id="ARBA00022692"/>
    </source>
</evidence>
<comment type="caution">
    <text evidence="5">The sequence shown here is derived from an EMBL/GenBank/DDBJ whole genome shotgun (WGS) entry which is preliminary data.</text>
</comment>
<evidence type="ECO:0000256" key="1">
    <source>
        <dbReference type="ARBA" id="ARBA00004167"/>
    </source>
</evidence>
<keyword evidence="5" id="KW-0645">Protease</keyword>